<name>A0A1C3H7F3_9GAMM</name>
<dbReference type="PANTHER" id="PTHR10434">
    <property type="entry name" value="1-ACYL-SN-GLYCEROL-3-PHOSPHATE ACYLTRANSFERASE"/>
    <property type="match status" value="1"/>
</dbReference>
<accession>A0A1C3H7F3</accession>
<dbReference type="CDD" id="cd07989">
    <property type="entry name" value="LPLAT_AGPAT-like"/>
    <property type="match status" value="1"/>
</dbReference>
<dbReference type="Proteomes" id="UP000190837">
    <property type="component" value="Unassembled WGS sequence"/>
</dbReference>
<evidence type="ECO:0000256" key="4">
    <source>
        <dbReference type="SAM" id="Phobius"/>
    </source>
</evidence>
<dbReference type="SMART" id="SM00563">
    <property type="entry name" value="PlsC"/>
    <property type="match status" value="1"/>
</dbReference>
<keyword evidence="2 6" id="KW-0808">Transferase</keyword>
<dbReference type="Pfam" id="PF01553">
    <property type="entry name" value="Acyltransferase"/>
    <property type="match status" value="1"/>
</dbReference>
<keyword evidence="4" id="KW-0472">Membrane</keyword>
<evidence type="ECO:0000256" key="3">
    <source>
        <dbReference type="ARBA" id="ARBA00023315"/>
    </source>
</evidence>
<evidence type="ECO:0000313" key="7">
    <source>
        <dbReference type="Proteomes" id="UP000190837"/>
    </source>
</evidence>
<feature type="domain" description="Phospholipid/glycerol acyltransferase" evidence="5">
    <location>
        <begin position="71"/>
        <end position="185"/>
    </location>
</feature>
<sequence>MLVLRTWIFKILFVPVTVLWTVFIVCLIVLPFPLRLRLAFGWGYSTIWLARLICGIKWQIHGLEKMPPGACVLMVNHQSTWETAFLPKLKMRQVWVLKRELMWLPFFGWALAVLHPIPINRKNKRQAMQKVIEEGRQRIGAGYSVILFPEGTRAPFDAPLPFKAGAARLATALGVPAVPVAHNAGQFWPKRGLMHPGTVQVVVGDPIDTAGKTVAEINAIAETWINDTRARLVAAEKTRRGEA</sequence>
<evidence type="ECO:0000256" key="2">
    <source>
        <dbReference type="ARBA" id="ARBA00022679"/>
    </source>
</evidence>
<dbReference type="GO" id="GO:0006654">
    <property type="term" value="P:phosphatidic acid biosynthetic process"/>
    <property type="evidence" value="ECO:0007669"/>
    <property type="project" value="TreeGrafter"/>
</dbReference>
<reference evidence="7" key="1">
    <citation type="submission" date="2016-04" db="EMBL/GenBank/DDBJ databases">
        <authorList>
            <person name="Tagini F."/>
        </authorList>
    </citation>
    <scope>NUCLEOTIDE SEQUENCE [LARGE SCALE GENOMIC DNA]</scope>
    <source>
        <strain evidence="7">CHUV0807</strain>
    </source>
</reference>
<keyword evidence="3 6" id="KW-0012">Acyltransferase</keyword>
<dbReference type="SUPFAM" id="SSF69593">
    <property type="entry name" value="Glycerol-3-phosphate (1)-acyltransferase"/>
    <property type="match status" value="1"/>
</dbReference>
<dbReference type="AlphaFoldDB" id="A0A1C3H7F3"/>
<comment type="pathway">
    <text evidence="1">Lipid metabolism.</text>
</comment>
<gene>
    <name evidence="6" type="ORF">CHUV0807_2467</name>
</gene>
<evidence type="ECO:0000256" key="1">
    <source>
        <dbReference type="ARBA" id="ARBA00005189"/>
    </source>
</evidence>
<feature type="transmembrane region" description="Helical" evidence="4">
    <location>
        <begin position="6"/>
        <end position="30"/>
    </location>
</feature>
<keyword evidence="4" id="KW-1133">Transmembrane helix</keyword>
<evidence type="ECO:0000313" key="6">
    <source>
        <dbReference type="EMBL" id="SAM72462.1"/>
    </source>
</evidence>
<dbReference type="EC" id="2.3.1.51" evidence="6"/>
<proteinExistence type="predicted"/>
<organism evidence="6 7">
    <name type="scientific">Cardiobacterium hominis</name>
    <dbReference type="NCBI Taxonomy" id="2718"/>
    <lineage>
        <taxon>Bacteria</taxon>
        <taxon>Pseudomonadati</taxon>
        <taxon>Pseudomonadota</taxon>
        <taxon>Gammaproteobacteria</taxon>
        <taxon>Cardiobacteriales</taxon>
        <taxon>Cardiobacteriaceae</taxon>
        <taxon>Cardiobacterium</taxon>
    </lineage>
</organism>
<feature type="transmembrane region" description="Helical" evidence="4">
    <location>
        <begin position="101"/>
        <end position="119"/>
    </location>
</feature>
<dbReference type="GO" id="GO:0003841">
    <property type="term" value="F:1-acylglycerol-3-phosphate O-acyltransferase activity"/>
    <property type="evidence" value="ECO:0007669"/>
    <property type="project" value="UniProtKB-EC"/>
</dbReference>
<protein>
    <submittedName>
        <fullName evidence="6">1-acyl-sn-glycerol-3-phosphate acyltransferase</fullName>
        <ecNumber evidence="6">2.3.1.51</ecNumber>
    </submittedName>
</protein>
<evidence type="ECO:0000259" key="5">
    <source>
        <dbReference type="SMART" id="SM00563"/>
    </source>
</evidence>
<dbReference type="InterPro" id="IPR002123">
    <property type="entry name" value="Plipid/glycerol_acylTrfase"/>
</dbReference>
<dbReference type="PANTHER" id="PTHR10434:SF40">
    <property type="entry name" value="1-ACYL-SN-GLYCEROL-3-PHOSPHATE ACYLTRANSFERASE"/>
    <property type="match status" value="1"/>
</dbReference>
<keyword evidence="4" id="KW-0812">Transmembrane</keyword>
<dbReference type="EMBL" id="FKLO01000083">
    <property type="protein sequence ID" value="SAM72462.1"/>
    <property type="molecule type" value="Genomic_DNA"/>
</dbReference>
<dbReference type="RefSeq" id="WP_079542276.1">
    <property type="nucleotide sequence ID" value="NZ_FKLO01000083.1"/>
</dbReference>